<keyword evidence="1" id="KW-0560">Oxidoreductase</keyword>
<dbReference type="InterPro" id="IPR001509">
    <property type="entry name" value="Epimerase_deHydtase"/>
</dbReference>
<dbReference type="PANTHER" id="PTHR10366:SF564">
    <property type="entry name" value="STEROL-4-ALPHA-CARBOXYLATE 3-DEHYDROGENASE, DECARBOXYLATING"/>
    <property type="match status" value="1"/>
</dbReference>
<feature type="domain" description="Ketoreductase" evidence="4">
    <location>
        <begin position="25"/>
        <end position="218"/>
    </location>
</feature>
<name>A0A1Y6CA90_9PROT</name>
<dbReference type="FunFam" id="3.40.50.720:FF:000085">
    <property type="entry name" value="Dihydroflavonol reductase"/>
    <property type="match status" value="1"/>
</dbReference>
<comment type="similarity">
    <text evidence="2">Belongs to the NAD(P)-dependent epimerase/dehydratase family. Dihydroflavonol-4-reductase subfamily.</text>
</comment>
<gene>
    <name evidence="5" type="ORF">SAMN05428998_115121</name>
</gene>
<keyword evidence="6" id="KW-1185">Reference proteome</keyword>
<evidence type="ECO:0000256" key="2">
    <source>
        <dbReference type="ARBA" id="ARBA00023445"/>
    </source>
</evidence>
<dbReference type="Pfam" id="PF01370">
    <property type="entry name" value="Epimerase"/>
    <property type="match status" value="1"/>
</dbReference>
<dbReference type="InterPro" id="IPR057326">
    <property type="entry name" value="KR_dom"/>
</dbReference>
<organism evidence="5 6">
    <name type="scientific">Tistlia consotensis USBA 355</name>
    <dbReference type="NCBI Taxonomy" id="560819"/>
    <lineage>
        <taxon>Bacteria</taxon>
        <taxon>Pseudomonadati</taxon>
        <taxon>Pseudomonadota</taxon>
        <taxon>Alphaproteobacteria</taxon>
        <taxon>Rhodospirillales</taxon>
        <taxon>Rhodovibrionaceae</taxon>
        <taxon>Tistlia</taxon>
    </lineage>
</organism>
<dbReference type="Proteomes" id="UP000192917">
    <property type="component" value="Unassembled WGS sequence"/>
</dbReference>
<dbReference type="SMART" id="SM00822">
    <property type="entry name" value="PKS_KR"/>
    <property type="match status" value="1"/>
</dbReference>
<protein>
    <recommendedName>
        <fullName evidence="4">Ketoreductase domain-containing protein</fullName>
    </recommendedName>
</protein>
<dbReference type="RefSeq" id="WP_085124078.1">
    <property type="nucleotide sequence ID" value="NZ_FWZX01000015.1"/>
</dbReference>
<dbReference type="PANTHER" id="PTHR10366">
    <property type="entry name" value="NAD DEPENDENT EPIMERASE/DEHYDRATASE"/>
    <property type="match status" value="1"/>
</dbReference>
<dbReference type="InterPro" id="IPR050425">
    <property type="entry name" value="NAD(P)_dehydrat-like"/>
</dbReference>
<evidence type="ECO:0000313" key="5">
    <source>
        <dbReference type="EMBL" id="SMF44297.1"/>
    </source>
</evidence>
<feature type="region of interest" description="Disordered" evidence="3">
    <location>
        <begin position="1"/>
        <end position="20"/>
    </location>
</feature>
<dbReference type="AlphaFoldDB" id="A0A1Y6CA90"/>
<dbReference type="STRING" id="560819.SAMN05428998_115121"/>
<dbReference type="InterPro" id="IPR036291">
    <property type="entry name" value="NAD(P)-bd_dom_sf"/>
</dbReference>
<dbReference type="EMBL" id="FWZX01000015">
    <property type="protein sequence ID" value="SMF44297.1"/>
    <property type="molecule type" value="Genomic_DNA"/>
</dbReference>
<evidence type="ECO:0000256" key="3">
    <source>
        <dbReference type="SAM" id="MobiDB-lite"/>
    </source>
</evidence>
<sequence>MGGKTAESGTAASDREADERGLASGPVLVTGANGYLASWLVKRLLERGCEVRGTVRDPADTRKTEHLRRAAGEAPGRLSLSAADLLAPGSFDAAMAGCHLVFHTASPFIARSLRNPRRQVIEPAIEGTRNVLDAANRTASVRRVVLTSSVAAVYGDACDLAATDAGRFDERCWNTSSTERHQPYSYAKAAAERLAWQVSESQDRWDLVTLNPGLVLGPALSRHAGSESVSILRDFASGLYRLGVPALEFGIVDVRDVAEAHLRAGLGSSAAGRHLLVAGTLSLLEIGRILRDAFGSGYAFPPRILPTPFVRLLAPLTGVSQAFVSRNVGYPLAFDSGRAERELGMAFRPAGQAVVDHFRQLLDDGLVVERPRPAGR</sequence>
<reference evidence="5 6" key="1">
    <citation type="submission" date="2017-04" db="EMBL/GenBank/DDBJ databases">
        <authorList>
            <person name="Afonso C.L."/>
            <person name="Miller P.J."/>
            <person name="Scott M.A."/>
            <person name="Spackman E."/>
            <person name="Goraichik I."/>
            <person name="Dimitrov K.M."/>
            <person name="Suarez D.L."/>
            <person name="Swayne D.E."/>
        </authorList>
    </citation>
    <scope>NUCLEOTIDE SEQUENCE [LARGE SCALE GENOMIC DNA]</scope>
    <source>
        <strain evidence="5 6">USBA 355</strain>
    </source>
</reference>
<dbReference type="Gene3D" id="3.40.50.720">
    <property type="entry name" value="NAD(P)-binding Rossmann-like Domain"/>
    <property type="match status" value="1"/>
</dbReference>
<evidence type="ECO:0000259" key="4">
    <source>
        <dbReference type="SMART" id="SM00822"/>
    </source>
</evidence>
<evidence type="ECO:0000313" key="6">
    <source>
        <dbReference type="Proteomes" id="UP000192917"/>
    </source>
</evidence>
<dbReference type="SUPFAM" id="SSF51735">
    <property type="entry name" value="NAD(P)-binding Rossmann-fold domains"/>
    <property type="match status" value="1"/>
</dbReference>
<accession>A0A1Y6CA90</accession>
<proteinExistence type="inferred from homology"/>
<evidence type="ECO:0000256" key="1">
    <source>
        <dbReference type="ARBA" id="ARBA00023002"/>
    </source>
</evidence>
<dbReference type="GO" id="GO:0016616">
    <property type="term" value="F:oxidoreductase activity, acting on the CH-OH group of donors, NAD or NADP as acceptor"/>
    <property type="evidence" value="ECO:0007669"/>
    <property type="project" value="TreeGrafter"/>
</dbReference>